<protein>
    <submittedName>
        <fullName evidence="4">Glycosyltransferase</fullName>
    </submittedName>
</protein>
<dbReference type="KEGG" id="taer:GT409_01740"/>
<dbReference type="Gene3D" id="3.40.50.2000">
    <property type="entry name" value="Glycogen Phosphorylase B"/>
    <property type="match status" value="2"/>
</dbReference>
<dbReference type="InterPro" id="IPR028098">
    <property type="entry name" value="Glyco_trans_4-like_N"/>
</dbReference>
<sequence length="375" mass="41808">MNIGFSAFVMQGGRSGVASYIRELIRTLQETDRTNRYDIMLPARETDLIELTAPNFQKSLYPGLIANPVANIAWHNCILPILGKRFDLLHVPSYRRIPLMKRCPVVATVHDVATLTMDAKYDAARMFYNRRIVPAQIRNADEIITVSHYSKKDIVELVGVPEDKVTVIYSGINHAIFQPLEKEAARAKLAETYSIDAPFIIYLSRLEHPAKNHVRLIEAFERYKADTDSAHKLVLPGADWNGADVIRQRAATSPVHHDIIFPGFVPLADLPAFYSACDLMAFPSLFEGFGFPIVEALACGAPVICSDTSSMSEIAGDVVPKFDPLSIDSIFQCLEKVLSDGWSDEQRTAGLAYAQQFDWNKAAQKTLEIYEKAAS</sequence>
<proteinExistence type="predicted"/>
<keyword evidence="5" id="KW-1185">Reference proteome</keyword>
<evidence type="ECO:0000256" key="1">
    <source>
        <dbReference type="ARBA" id="ARBA00022679"/>
    </source>
</evidence>
<dbReference type="AlphaFoldDB" id="A0A6P1M6J7"/>
<evidence type="ECO:0000259" key="3">
    <source>
        <dbReference type="Pfam" id="PF13439"/>
    </source>
</evidence>
<dbReference type="CDD" id="cd03809">
    <property type="entry name" value="GT4_MtfB-like"/>
    <property type="match status" value="1"/>
</dbReference>
<dbReference type="GO" id="GO:0009103">
    <property type="term" value="P:lipopolysaccharide biosynthetic process"/>
    <property type="evidence" value="ECO:0007669"/>
    <property type="project" value="TreeGrafter"/>
</dbReference>
<keyword evidence="1 4" id="KW-0808">Transferase</keyword>
<accession>A0A6P1M6J7</accession>
<dbReference type="GO" id="GO:0016757">
    <property type="term" value="F:glycosyltransferase activity"/>
    <property type="evidence" value="ECO:0007669"/>
    <property type="project" value="InterPro"/>
</dbReference>
<dbReference type="Pfam" id="PF00534">
    <property type="entry name" value="Glycos_transf_1"/>
    <property type="match status" value="1"/>
</dbReference>
<dbReference type="Proteomes" id="UP000464954">
    <property type="component" value="Chromosome"/>
</dbReference>
<evidence type="ECO:0000259" key="2">
    <source>
        <dbReference type="Pfam" id="PF00534"/>
    </source>
</evidence>
<feature type="domain" description="Glycosyltransferase subfamily 4-like N-terminal" evidence="3">
    <location>
        <begin position="15"/>
        <end position="174"/>
    </location>
</feature>
<evidence type="ECO:0000313" key="4">
    <source>
        <dbReference type="EMBL" id="QHI68224.1"/>
    </source>
</evidence>
<evidence type="ECO:0000313" key="5">
    <source>
        <dbReference type="Proteomes" id="UP000464954"/>
    </source>
</evidence>
<gene>
    <name evidence="4" type="ORF">GT409_01740</name>
</gene>
<dbReference type="SUPFAM" id="SSF53756">
    <property type="entry name" value="UDP-Glycosyltransferase/glycogen phosphorylase"/>
    <property type="match status" value="1"/>
</dbReference>
<dbReference type="PANTHER" id="PTHR46401">
    <property type="entry name" value="GLYCOSYLTRANSFERASE WBBK-RELATED"/>
    <property type="match status" value="1"/>
</dbReference>
<reference evidence="4 5" key="1">
    <citation type="submission" date="2020-01" db="EMBL/GenBank/DDBJ databases">
        <title>Ponticoccus aerotolerans gen. nov., sp. nov., an anaerobic bacterium and proposal of Ponticoccusceae fam. nov., Ponticoccusles ord. nov. and Ponticoccuse classis nov. in the phylum Kiritimatiellaeota.</title>
        <authorList>
            <person name="Zhou L.Y."/>
            <person name="Du Z.J."/>
        </authorList>
    </citation>
    <scope>NUCLEOTIDE SEQUENCE [LARGE SCALE GENOMIC DNA]</scope>
    <source>
        <strain evidence="4 5">S-5007</strain>
    </source>
</reference>
<dbReference type="PANTHER" id="PTHR46401:SF2">
    <property type="entry name" value="GLYCOSYLTRANSFERASE WBBK-RELATED"/>
    <property type="match status" value="1"/>
</dbReference>
<dbReference type="Pfam" id="PF13439">
    <property type="entry name" value="Glyco_transf_4"/>
    <property type="match status" value="1"/>
</dbReference>
<feature type="domain" description="Glycosyl transferase family 1" evidence="2">
    <location>
        <begin position="196"/>
        <end position="345"/>
    </location>
</feature>
<dbReference type="InterPro" id="IPR001296">
    <property type="entry name" value="Glyco_trans_1"/>
</dbReference>
<dbReference type="EMBL" id="CP047593">
    <property type="protein sequence ID" value="QHI68224.1"/>
    <property type="molecule type" value="Genomic_DNA"/>
</dbReference>
<organism evidence="4 5">
    <name type="scientific">Tichowtungia aerotolerans</name>
    <dbReference type="NCBI Taxonomy" id="2697043"/>
    <lineage>
        <taxon>Bacteria</taxon>
        <taxon>Pseudomonadati</taxon>
        <taxon>Kiritimatiellota</taxon>
        <taxon>Tichowtungiia</taxon>
        <taxon>Tichowtungiales</taxon>
        <taxon>Tichowtungiaceae</taxon>
        <taxon>Tichowtungia</taxon>
    </lineage>
</organism>
<name>A0A6P1M6J7_9BACT</name>
<dbReference type="RefSeq" id="WP_160626338.1">
    <property type="nucleotide sequence ID" value="NZ_CP047593.1"/>
</dbReference>